<organism evidence="1 2">
    <name type="scientific">Muricoccus nepalensis</name>
    <dbReference type="NCBI Taxonomy" id="1854500"/>
    <lineage>
        <taxon>Bacteria</taxon>
        <taxon>Pseudomonadati</taxon>
        <taxon>Pseudomonadota</taxon>
        <taxon>Alphaproteobacteria</taxon>
        <taxon>Acetobacterales</taxon>
        <taxon>Roseomonadaceae</taxon>
        <taxon>Muricoccus</taxon>
    </lineage>
</organism>
<dbReference type="PANTHER" id="PTHR43434:SF20">
    <property type="entry name" value="5'-NUCLEOTIDASE"/>
    <property type="match status" value="1"/>
</dbReference>
<dbReference type="Gene3D" id="1.10.150.240">
    <property type="entry name" value="Putative phosphatase, domain 2"/>
    <property type="match status" value="1"/>
</dbReference>
<dbReference type="InterPro" id="IPR036412">
    <property type="entry name" value="HAD-like_sf"/>
</dbReference>
<reference evidence="1 2" key="1">
    <citation type="journal article" date="2019" name="Environ. Microbiol.">
        <title>Species interactions and distinct microbial communities in high Arctic permafrost affected cryosols are associated with the CH4 and CO2 gas fluxes.</title>
        <authorList>
            <person name="Altshuler I."/>
            <person name="Hamel J."/>
            <person name="Turney S."/>
            <person name="Magnuson E."/>
            <person name="Levesque R."/>
            <person name="Greer C."/>
            <person name="Whyte L.G."/>
        </authorList>
    </citation>
    <scope>NUCLEOTIDE SEQUENCE [LARGE SCALE GENOMIC DNA]</scope>
    <source>
        <strain evidence="1 2">S9.3B</strain>
    </source>
</reference>
<dbReference type="GO" id="GO:0004713">
    <property type="term" value="F:protein tyrosine kinase activity"/>
    <property type="evidence" value="ECO:0007669"/>
    <property type="project" value="TreeGrafter"/>
</dbReference>
<dbReference type="RefSeq" id="WP_140883002.1">
    <property type="nucleotide sequence ID" value="NZ_RCZP01000008.1"/>
</dbReference>
<dbReference type="InterPro" id="IPR041492">
    <property type="entry name" value="HAD_2"/>
</dbReference>
<dbReference type="GO" id="GO:0005829">
    <property type="term" value="C:cytosol"/>
    <property type="evidence" value="ECO:0007669"/>
    <property type="project" value="TreeGrafter"/>
</dbReference>
<keyword evidence="1" id="KW-0378">Hydrolase</keyword>
<dbReference type="InterPro" id="IPR023198">
    <property type="entry name" value="PGP-like_dom2"/>
</dbReference>
<dbReference type="InterPro" id="IPR023214">
    <property type="entry name" value="HAD_sf"/>
</dbReference>
<comment type="caution">
    <text evidence="1">The sequence shown here is derived from an EMBL/GenBank/DDBJ whole genome shotgun (WGS) entry which is preliminary data.</text>
</comment>
<dbReference type="InterPro" id="IPR050155">
    <property type="entry name" value="HAD-like_hydrolase_sf"/>
</dbReference>
<dbReference type="SUPFAM" id="SSF56784">
    <property type="entry name" value="HAD-like"/>
    <property type="match status" value="1"/>
</dbReference>
<dbReference type="AlphaFoldDB" id="A0A502G6L2"/>
<dbReference type="Proteomes" id="UP000317078">
    <property type="component" value="Unassembled WGS sequence"/>
</dbReference>
<dbReference type="SFLD" id="SFLDS00003">
    <property type="entry name" value="Haloacid_Dehalogenase"/>
    <property type="match status" value="1"/>
</dbReference>
<evidence type="ECO:0000313" key="1">
    <source>
        <dbReference type="EMBL" id="TPG57498.1"/>
    </source>
</evidence>
<evidence type="ECO:0000313" key="2">
    <source>
        <dbReference type="Proteomes" id="UP000317078"/>
    </source>
</evidence>
<dbReference type="PANTHER" id="PTHR43434">
    <property type="entry name" value="PHOSPHOGLYCOLATE PHOSPHATASE"/>
    <property type="match status" value="1"/>
</dbReference>
<dbReference type="GO" id="GO:0016791">
    <property type="term" value="F:phosphatase activity"/>
    <property type="evidence" value="ECO:0007669"/>
    <property type="project" value="UniProtKB-ARBA"/>
</dbReference>
<sequence>MSVPRRAVLLDLDGTLVDSRPGILGSYAAALRALGHEPDPAVDLTWVIGPPLDDVMGEVLAHYGDDRAAEAVAAYRADYNARGYLGSTPYPGIAEALAALRAEGFALHVATSKRTVPARLILEHLGLDAMLDGIHGSEPGGALDHKPELLAAVLARTGLAPEGCVMVGDRRFDIAGAQANRVRCIGVLWGFGARDELERAGADRLAGSPGELPGMAEALLDRR</sequence>
<protein>
    <submittedName>
        <fullName evidence="1">HAD family hydrolase</fullName>
    </submittedName>
</protein>
<dbReference type="OrthoDB" id="9793014at2"/>
<dbReference type="EMBL" id="RCZP01000008">
    <property type="protein sequence ID" value="TPG57498.1"/>
    <property type="molecule type" value="Genomic_DNA"/>
</dbReference>
<name>A0A502G6L2_9PROT</name>
<gene>
    <name evidence="1" type="ORF">EAH89_11295</name>
</gene>
<dbReference type="Pfam" id="PF13419">
    <property type="entry name" value="HAD_2"/>
    <property type="match status" value="1"/>
</dbReference>
<keyword evidence="2" id="KW-1185">Reference proteome</keyword>
<dbReference type="Gene3D" id="3.40.50.1000">
    <property type="entry name" value="HAD superfamily/HAD-like"/>
    <property type="match status" value="1"/>
</dbReference>
<dbReference type="FunFam" id="3.40.50.1000:FF:000022">
    <property type="entry name" value="Phosphoglycolate phosphatase"/>
    <property type="match status" value="1"/>
</dbReference>
<dbReference type="SFLD" id="SFLDG01129">
    <property type="entry name" value="C1.5:_HAD__Beta-PGM__Phosphata"/>
    <property type="match status" value="1"/>
</dbReference>
<proteinExistence type="predicted"/>
<accession>A0A502G6L2</accession>